<dbReference type="AlphaFoldDB" id="A0AAP0EA43"/>
<gene>
    <name evidence="2" type="ORF">Syun_030061</name>
</gene>
<evidence type="ECO:0000313" key="3">
    <source>
        <dbReference type="Proteomes" id="UP001420932"/>
    </source>
</evidence>
<accession>A0AAP0EA43</accession>
<name>A0AAP0EA43_9MAGN</name>
<dbReference type="EMBL" id="JBBNAF010000013">
    <property type="protein sequence ID" value="KAK9087667.1"/>
    <property type="molecule type" value="Genomic_DNA"/>
</dbReference>
<evidence type="ECO:0000313" key="2">
    <source>
        <dbReference type="EMBL" id="KAK9087667.1"/>
    </source>
</evidence>
<proteinExistence type="predicted"/>
<evidence type="ECO:0000256" key="1">
    <source>
        <dbReference type="SAM" id="MobiDB-lite"/>
    </source>
</evidence>
<comment type="caution">
    <text evidence="2">The sequence shown here is derived from an EMBL/GenBank/DDBJ whole genome shotgun (WGS) entry which is preliminary data.</text>
</comment>
<keyword evidence="3" id="KW-1185">Reference proteome</keyword>
<feature type="region of interest" description="Disordered" evidence="1">
    <location>
        <begin position="1"/>
        <end position="20"/>
    </location>
</feature>
<sequence length="219" mass="25435">MEEKKKVLREERPREKDDQMKGALKKMMGIGRLCRRIIDLEEDGTDQELCQPVDVDLIVEEPHVVCSDEQSSDEFDTFEVPKAPEVGMIFYRAEEVKAAFHLMPNIREGGIPPPSKYDSDQVLKDKSDIIREKNADRMTYTLVDGKWVSNLLLNEPSTLVTKGEKRIQLRKFLSSTVSTSTVRKKRHRCKGKKQLMMNKIKRKNILNMLMIRMLQLKRA</sequence>
<protein>
    <submittedName>
        <fullName evidence="2">Uncharacterized protein</fullName>
    </submittedName>
</protein>
<reference evidence="2 3" key="1">
    <citation type="submission" date="2024-01" db="EMBL/GenBank/DDBJ databases">
        <title>Genome assemblies of Stephania.</title>
        <authorList>
            <person name="Yang L."/>
        </authorList>
    </citation>
    <scope>NUCLEOTIDE SEQUENCE [LARGE SCALE GENOMIC DNA]</scope>
    <source>
        <strain evidence="2">YNDBR</strain>
        <tissue evidence="2">Leaf</tissue>
    </source>
</reference>
<dbReference type="Proteomes" id="UP001420932">
    <property type="component" value="Unassembled WGS sequence"/>
</dbReference>
<organism evidence="2 3">
    <name type="scientific">Stephania yunnanensis</name>
    <dbReference type="NCBI Taxonomy" id="152371"/>
    <lineage>
        <taxon>Eukaryota</taxon>
        <taxon>Viridiplantae</taxon>
        <taxon>Streptophyta</taxon>
        <taxon>Embryophyta</taxon>
        <taxon>Tracheophyta</taxon>
        <taxon>Spermatophyta</taxon>
        <taxon>Magnoliopsida</taxon>
        <taxon>Ranunculales</taxon>
        <taxon>Menispermaceae</taxon>
        <taxon>Menispermoideae</taxon>
        <taxon>Cissampelideae</taxon>
        <taxon>Stephania</taxon>
    </lineage>
</organism>